<keyword evidence="4" id="KW-0597">Phosphoprotein</keyword>
<protein>
    <recommendedName>
        <fullName evidence="3">histidine kinase</fullName>
        <ecNumber evidence="3">2.7.13.3</ecNumber>
    </recommendedName>
</protein>
<dbReference type="AlphaFoldDB" id="A0AAW9JY17"/>
<evidence type="ECO:0000256" key="8">
    <source>
        <dbReference type="ARBA" id="ARBA00023136"/>
    </source>
</evidence>
<dbReference type="Pfam" id="PF00672">
    <property type="entry name" value="HAMP"/>
    <property type="match status" value="1"/>
</dbReference>
<dbReference type="SUPFAM" id="SSF47384">
    <property type="entry name" value="Homodimeric domain of signal transducing histidine kinase"/>
    <property type="match status" value="1"/>
</dbReference>
<dbReference type="CDD" id="cd00075">
    <property type="entry name" value="HATPase"/>
    <property type="match status" value="1"/>
</dbReference>
<comment type="caution">
    <text evidence="12">The sequence shown here is derived from an EMBL/GenBank/DDBJ whole genome shotgun (WGS) entry which is preliminary data.</text>
</comment>
<dbReference type="Gene3D" id="3.30.450.20">
    <property type="entry name" value="PAS domain"/>
    <property type="match status" value="1"/>
</dbReference>
<evidence type="ECO:0000256" key="3">
    <source>
        <dbReference type="ARBA" id="ARBA00012438"/>
    </source>
</evidence>
<dbReference type="InterPro" id="IPR004358">
    <property type="entry name" value="Sig_transdc_His_kin-like_C"/>
</dbReference>
<dbReference type="Pfam" id="PF00512">
    <property type="entry name" value="HisKA"/>
    <property type="match status" value="1"/>
</dbReference>
<dbReference type="InterPro" id="IPR003594">
    <property type="entry name" value="HATPase_dom"/>
</dbReference>
<keyword evidence="5" id="KW-0808">Transferase</keyword>
<organism evidence="12 13">
    <name type="scientific">Carnobacterium maltaromaticum</name>
    <name type="common">Carnobacterium piscicola</name>
    <dbReference type="NCBI Taxonomy" id="2751"/>
    <lineage>
        <taxon>Bacteria</taxon>
        <taxon>Bacillati</taxon>
        <taxon>Bacillota</taxon>
        <taxon>Bacilli</taxon>
        <taxon>Lactobacillales</taxon>
        <taxon>Carnobacteriaceae</taxon>
        <taxon>Carnobacterium</taxon>
    </lineage>
</organism>
<evidence type="ECO:0000256" key="5">
    <source>
        <dbReference type="ARBA" id="ARBA00022679"/>
    </source>
</evidence>
<dbReference type="SMART" id="SM00304">
    <property type="entry name" value="HAMP"/>
    <property type="match status" value="1"/>
</dbReference>
<dbReference type="InterPro" id="IPR003660">
    <property type="entry name" value="HAMP_dom"/>
</dbReference>
<feature type="domain" description="HAMP" evidence="11">
    <location>
        <begin position="193"/>
        <end position="245"/>
    </location>
</feature>
<evidence type="ECO:0000259" key="11">
    <source>
        <dbReference type="PROSITE" id="PS50885"/>
    </source>
</evidence>
<dbReference type="InterPro" id="IPR036097">
    <property type="entry name" value="HisK_dim/P_sf"/>
</dbReference>
<evidence type="ECO:0000256" key="7">
    <source>
        <dbReference type="ARBA" id="ARBA00023012"/>
    </source>
</evidence>
<dbReference type="Pfam" id="PF02518">
    <property type="entry name" value="HATPase_c"/>
    <property type="match status" value="1"/>
</dbReference>
<dbReference type="InterPro" id="IPR036890">
    <property type="entry name" value="HATPase_C_sf"/>
</dbReference>
<keyword evidence="12" id="KW-0067">ATP-binding</keyword>
<evidence type="ECO:0000256" key="1">
    <source>
        <dbReference type="ARBA" id="ARBA00000085"/>
    </source>
</evidence>
<feature type="domain" description="Histidine kinase" evidence="10">
    <location>
        <begin position="370"/>
        <end position="597"/>
    </location>
</feature>
<dbReference type="Gene3D" id="1.10.287.130">
    <property type="match status" value="1"/>
</dbReference>
<dbReference type="SMART" id="SM00388">
    <property type="entry name" value="HisKA"/>
    <property type="match status" value="1"/>
</dbReference>
<keyword evidence="9" id="KW-1133">Transmembrane helix</keyword>
<comment type="subcellular location">
    <subcellularLocation>
        <location evidence="2">Membrane</location>
    </subcellularLocation>
</comment>
<sequence>MTKLNSIVFRTWLVTMVIVAFCLISSTLIYSTIYQRTVEEIYVTDFNKSISSVEKLVVKNPVFLLNNPEKFDPFDAHLFFLIEYDGKKESFFNEHYETLSTTYADKIMTRKDVQEAAKATEDREIRGNMGGKNNSEFILNIKHFSYDGKKGTLYSYADLSFLTSIAKKMNQWTAFIFIMLLILSVLFYYYLKLRIGNPLSRMRDIAFEYAKNDFTRQTPIRSRDELSQLALAMNKMGKSLESIGMATRQEKELLAHILSSMTTGVLFYNRDKDLLMSNPNGEEFLQQWRRSAQYSDVERMPYILDQKINDVIENTVDLIFELQLDDYYYKINLVPLYSEDMVTVRGVLASVQDMTKERRLDTMRVDFINNVSHELRTPLVMIRGYSEAILDDVAETREDKHEMAKIIWEESERMSRMVNEMLDLSRMEAGYIELQRTEVDLYSFVRDLTSRFNQIAQSSEVKLSFEIQPDMETYYMDEDKMSQVLFNLINNAIRHTTMAHKKNGQVEILVHLDEVMDELLIEVKDNGTGIPKKDLPFIFERFYKADKSRVMNKENKSGTGIGLSIVKSIVEEHEGYMEVQSIEDVSTSFIIHLPYRDKVN</sequence>
<dbReference type="InterPro" id="IPR050351">
    <property type="entry name" value="BphY/WalK/GraS-like"/>
</dbReference>
<evidence type="ECO:0000256" key="6">
    <source>
        <dbReference type="ARBA" id="ARBA00022777"/>
    </source>
</evidence>
<feature type="transmembrane region" description="Helical" evidence="9">
    <location>
        <begin position="12"/>
        <end position="33"/>
    </location>
</feature>
<dbReference type="GO" id="GO:0005886">
    <property type="term" value="C:plasma membrane"/>
    <property type="evidence" value="ECO:0007669"/>
    <property type="project" value="TreeGrafter"/>
</dbReference>
<dbReference type="EC" id="2.7.13.3" evidence="3"/>
<evidence type="ECO:0000313" key="13">
    <source>
        <dbReference type="Proteomes" id="UP001290462"/>
    </source>
</evidence>
<reference evidence="12" key="1">
    <citation type="submission" date="2023-08" db="EMBL/GenBank/DDBJ databases">
        <title>Genomic characterization of piscicolin 126 produced by Carnobacterium maltaromaticum CM22 strain isolated from salmon (Salmo salar).</title>
        <authorList>
            <person name="Gonzalez-Gragera E."/>
            <person name="Garcia-Lopez J.D."/>
            <person name="Teso-Perez C."/>
            <person name="Gimenez-Hernandez I."/>
            <person name="Peralta-Sanchez J.M."/>
            <person name="Valdivia E."/>
            <person name="Montalban-Lopez M."/>
            <person name="Martin-Platero A.M."/>
            <person name="Banos A."/>
            <person name="Martinez-Bueno M."/>
        </authorList>
    </citation>
    <scope>NUCLEOTIDE SEQUENCE</scope>
    <source>
        <strain evidence="12">CM22</strain>
    </source>
</reference>
<dbReference type="SUPFAM" id="SSF55874">
    <property type="entry name" value="ATPase domain of HSP90 chaperone/DNA topoisomerase II/histidine kinase"/>
    <property type="match status" value="1"/>
</dbReference>
<dbReference type="FunFam" id="3.30.565.10:FF:000006">
    <property type="entry name" value="Sensor histidine kinase WalK"/>
    <property type="match status" value="1"/>
</dbReference>
<dbReference type="PANTHER" id="PTHR45453:SF1">
    <property type="entry name" value="PHOSPHATE REGULON SENSOR PROTEIN PHOR"/>
    <property type="match status" value="1"/>
</dbReference>
<evidence type="ECO:0000259" key="10">
    <source>
        <dbReference type="PROSITE" id="PS50109"/>
    </source>
</evidence>
<keyword evidence="7" id="KW-0902">Two-component regulatory system</keyword>
<evidence type="ECO:0000256" key="4">
    <source>
        <dbReference type="ARBA" id="ARBA00022553"/>
    </source>
</evidence>
<dbReference type="PRINTS" id="PR00344">
    <property type="entry name" value="BCTRLSENSOR"/>
</dbReference>
<name>A0AAW9JY17_CARML</name>
<comment type="catalytic activity">
    <reaction evidence="1">
        <text>ATP + protein L-histidine = ADP + protein N-phospho-L-histidine.</text>
        <dbReference type="EC" id="2.7.13.3"/>
    </reaction>
</comment>
<keyword evidence="12" id="KW-0547">Nucleotide-binding</keyword>
<dbReference type="GO" id="GO:0016036">
    <property type="term" value="P:cellular response to phosphate starvation"/>
    <property type="evidence" value="ECO:0007669"/>
    <property type="project" value="TreeGrafter"/>
</dbReference>
<accession>A0AAW9JY17</accession>
<dbReference type="PROSITE" id="PS50109">
    <property type="entry name" value="HIS_KIN"/>
    <property type="match status" value="1"/>
</dbReference>
<dbReference type="GO" id="GO:0004721">
    <property type="term" value="F:phosphoprotein phosphatase activity"/>
    <property type="evidence" value="ECO:0007669"/>
    <property type="project" value="TreeGrafter"/>
</dbReference>
<dbReference type="RefSeq" id="WP_010050119.1">
    <property type="nucleotide sequence ID" value="NZ_BJOJ01000007.1"/>
</dbReference>
<dbReference type="InterPro" id="IPR003661">
    <property type="entry name" value="HisK_dim/P_dom"/>
</dbReference>
<dbReference type="CDD" id="cd00082">
    <property type="entry name" value="HisKA"/>
    <property type="match status" value="1"/>
</dbReference>
<keyword evidence="8 9" id="KW-0472">Membrane</keyword>
<dbReference type="InterPro" id="IPR005467">
    <property type="entry name" value="His_kinase_dom"/>
</dbReference>
<evidence type="ECO:0000313" key="12">
    <source>
        <dbReference type="EMBL" id="MDZ5760433.1"/>
    </source>
</evidence>
<dbReference type="SMART" id="SM00387">
    <property type="entry name" value="HATPase_c"/>
    <property type="match status" value="1"/>
</dbReference>
<dbReference type="PROSITE" id="PS50885">
    <property type="entry name" value="HAMP"/>
    <property type="match status" value="1"/>
</dbReference>
<feature type="transmembrane region" description="Helical" evidence="9">
    <location>
        <begin position="172"/>
        <end position="191"/>
    </location>
</feature>
<proteinExistence type="predicted"/>
<dbReference type="GO" id="GO:0005524">
    <property type="term" value="F:ATP binding"/>
    <property type="evidence" value="ECO:0007669"/>
    <property type="project" value="UniProtKB-KW"/>
</dbReference>
<keyword evidence="6" id="KW-0418">Kinase</keyword>
<dbReference type="CDD" id="cd06225">
    <property type="entry name" value="HAMP"/>
    <property type="match status" value="1"/>
</dbReference>
<dbReference type="EMBL" id="JAVBVO010000005">
    <property type="protein sequence ID" value="MDZ5760433.1"/>
    <property type="molecule type" value="Genomic_DNA"/>
</dbReference>
<dbReference type="FunFam" id="1.10.287.130:FF:000001">
    <property type="entry name" value="Two-component sensor histidine kinase"/>
    <property type="match status" value="1"/>
</dbReference>
<dbReference type="Gene3D" id="6.10.340.10">
    <property type="match status" value="1"/>
</dbReference>
<dbReference type="SUPFAM" id="SSF158472">
    <property type="entry name" value="HAMP domain-like"/>
    <property type="match status" value="1"/>
</dbReference>
<dbReference type="GO" id="GO:0000155">
    <property type="term" value="F:phosphorelay sensor kinase activity"/>
    <property type="evidence" value="ECO:0007669"/>
    <property type="project" value="InterPro"/>
</dbReference>
<dbReference type="GeneID" id="83606202"/>
<dbReference type="PANTHER" id="PTHR45453">
    <property type="entry name" value="PHOSPHATE REGULON SENSOR PROTEIN PHOR"/>
    <property type="match status" value="1"/>
</dbReference>
<evidence type="ECO:0000256" key="9">
    <source>
        <dbReference type="SAM" id="Phobius"/>
    </source>
</evidence>
<evidence type="ECO:0000256" key="2">
    <source>
        <dbReference type="ARBA" id="ARBA00004370"/>
    </source>
</evidence>
<keyword evidence="9" id="KW-0812">Transmembrane</keyword>
<gene>
    <name evidence="12" type="ORF">RAK27_17470</name>
</gene>
<dbReference type="Gene3D" id="3.30.565.10">
    <property type="entry name" value="Histidine kinase-like ATPase, C-terminal domain"/>
    <property type="match status" value="1"/>
</dbReference>
<dbReference type="Proteomes" id="UP001290462">
    <property type="component" value="Unassembled WGS sequence"/>
</dbReference>